<protein>
    <recommendedName>
        <fullName evidence="3">beta-glucosidase</fullName>
        <ecNumber evidence="3">3.2.1.21</ecNumber>
    </recommendedName>
</protein>
<keyword evidence="5" id="KW-0326">Glycosidase</keyword>
<organism evidence="8">
    <name type="scientific">Carica papaya</name>
    <name type="common">Papaya</name>
    <dbReference type="NCBI Taxonomy" id="3649"/>
    <lineage>
        <taxon>Eukaryota</taxon>
        <taxon>Viridiplantae</taxon>
        <taxon>Streptophyta</taxon>
        <taxon>Embryophyta</taxon>
        <taxon>Tracheophyta</taxon>
        <taxon>Spermatophyta</taxon>
        <taxon>Magnoliopsida</taxon>
        <taxon>eudicotyledons</taxon>
        <taxon>Gunneridae</taxon>
        <taxon>Pentapetalae</taxon>
        <taxon>rosids</taxon>
        <taxon>malvids</taxon>
        <taxon>Brassicales</taxon>
        <taxon>Caricaceae</taxon>
        <taxon>Carica</taxon>
    </lineage>
</organism>
<keyword evidence="7" id="KW-0732">Signal</keyword>
<gene>
    <name evidence="8" type="primary">TGG2</name>
</gene>
<evidence type="ECO:0000256" key="4">
    <source>
        <dbReference type="ARBA" id="ARBA00022801"/>
    </source>
</evidence>
<evidence type="ECO:0000256" key="5">
    <source>
        <dbReference type="ARBA" id="ARBA00023295"/>
    </source>
</evidence>
<dbReference type="InterPro" id="IPR001360">
    <property type="entry name" value="Glyco_hydro_1"/>
</dbReference>
<dbReference type="FunFam" id="3.20.20.80:FF:000020">
    <property type="entry name" value="Beta-glucosidase 12"/>
    <property type="match status" value="1"/>
</dbReference>
<reference evidence="8" key="1">
    <citation type="journal article" date="2009" name="Plant Sci.">
        <title>Characterization of a root-specific ?-thioglucoside glucohydrolase gene in Carica papaya and its recombinant protein expressed in Pichia pastoris.</title>
        <authorList>
            <person name="Wang M."/>
            <person name="Li D."/>
            <person name="Sun X."/>
            <person name="Zhu Y.J."/>
            <person name="Nong H."/>
            <person name="Zhang J."/>
        </authorList>
    </citation>
    <scope>NUCLEOTIDE SEQUENCE</scope>
</reference>
<evidence type="ECO:0000256" key="3">
    <source>
        <dbReference type="ARBA" id="ARBA00012744"/>
    </source>
</evidence>
<dbReference type="GO" id="GO:0047782">
    <property type="term" value="F:coniferin beta-glucosidase activity"/>
    <property type="evidence" value="ECO:0007669"/>
    <property type="project" value="UniProtKB-ARBA"/>
</dbReference>
<comment type="similarity">
    <text evidence="2 6">Belongs to the glycosyl hydrolase 1 family.</text>
</comment>
<feature type="signal peptide" evidence="7">
    <location>
        <begin position="1"/>
        <end position="27"/>
    </location>
</feature>
<dbReference type="Pfam" id="PF00232">
    <property type="entry name" value="Glyco_hydro_1"/>
    <property type="match status" value="1"/>
</dbReference>
<dbReference type="GO" id="GO:0005975">
    <property type="term" value="P:carbohydrate metabolic process"/>
    <property type="evidence" value="ECO:0007669"/>
    <property type="project" value="InterPro"/>
</dbReference>
<evidence type="ECO:0000256" key="7">
    <source>
        <dbReference type="SAM" id="SignalP"/>
    </source>
</evidence>
<comment type="catalytic activity">
    <reaction evidence="1">
        <text>Hydrolysis of terminal, non-reducing beta-D-glucosyl residues with release of beta-D-glucose.</text>
        <dbReference type="EC" id="3.2.1.21"/>
    </reaction>
</comment>
<dbReference type="PANTHER" id="PTHR10353:SF301">
    <property type="entry name" value="MYROSINASE 4-RELATED"/>
    <property type="match status" value="1"/>
</dbReference>
<dbReference type="EC" id="3.2.1.21" evidence="3"/>
<evidence type="ECO:0000313" key="8">
    <source>
        <dbReference type="EMBL" id="ACO95143.1"/>
    </source>
</evidence>
<dbReference type="EMBL" id="FJ268800">
    <property type="protein sequence ID" value="ACO95143.1"/>
    <property type="molecule type" value="Genomic_DNA"/>
</dbReference>
<dbReference type="InterPro" id="IPR017853">
    <property type="entry name" value="GH"/>
</dbReference>
<name>C9WCQ1_CARPA</name>
<dbReference type="PRINTS" id="PR00131">
    <property type="entry name" value="GLHYDRLASE1"/>
</dbReference>
<sequence length="520" mass="59499">MAIQVGFRYLFLLVLVGLLVCINGARNIPFSIINYKDIGSYKIFDENDLNRRDFPNNFIFGTATSAFQIEGVTHRAFNIWDSFTHRYPEKSSDGRDADQATDSYHLYKVDVEMMKNMGVNGYRFSIAWSRILPKGRISGGINKEGIEYYKNLIDELLSNDIEPFVTIFHWDLPQTLEDMYDGLLDRNFVLHYRDFANLCFKEFGNKVKYWITFNQPYSLAFNAYGKGEQAPGRCSAWMNNNCTGGDSGTEPYIVAYHELLAHAEVVQLYRREYKKTQKGNIGITLIANWYYPLRNTVADTNAAQRAQDFKLGWFLDPIIFGDYPSSMKKLVGKRLPQFAPWESKLLKGSIDFLGLNYYFPLYAFDTSAPDPTKPSVLTDGRFGTTNVRDGVPIGINSTLFYYNATGFYDLLTYLRNKYNNPLTYITENGYADSSTISLNETLADVGRIDYHKTHLLALKKAIAEGSNVAGYFAWSLLDNYEFVQGFTVRFGLNYVNYSDPSDRKPKASALWFTDFLNNVV</sequence>
<evidence type="ECO:0000256" key="2">
    <source>
        <dbReference type="ARBA" id="ARBA00010838"/>
    </source>
</evidence>
<dbReference type="CAZy" id="GH1">
    <property type="family name" value="Glycoside Hydrolase Family 1"/>
</dbReference>
<dbReference type="AlphaFoldDB" id="C9WCQ1"/>
<keyword evidence="4 8" id="KW-0378">Hydrolase</keyword>
<accession>C9WCQ1</accession>
<dbReference type="Gene3D" id="3.20.20.80">
    <property type="entry name" value="Glycosidases"/>
    <property type="match status" value="1"/>
</dbReference>
<feature type="chain" id="PRO_5003003820" description="beta-glucosidase" evidence="7">
    <location>
        <begin position="28"/>
        <end position="520"/>
    </location>
</feature>
<evidence type="ECO:0000256" key="6">
    <source>
        <dbReference type="RuleBase" id="RU003690"/>
    </source>
</evidence>
<dbReference type="BRENDA" id="3.2.1.147">
    <property type="organism ID" value="1191"/>
</dbReference>
<dbReference type="SUPFAM" id="SSF51445">
    <property type="entry name" value="(Trans)glycosidases"/>
    <property type="match status" value="1"/>
</dbReference>
<dbReference type="PANTHER" id="PTHR10353">
    <property type="entry name" value="GLYCOSYL HYDROLASE"/>
    <property type="match status" value="1"/>
</dbReference>
<evidence type="ECO:0000256" key="1">
    <source>
        <dbReference type="ARBA" id="ARBA00000448"/>
    </source>
</evidence>
<proteinExistence type="inferred from homology"/>
<reference evidence="8" key="2">
    <citation type="journal article" date="2010" name="J. Integr. Plant Biol.">
        <title>Characterization of a novel ?-thioglucosidase CpTGG1 in Carica papaya and its substrate-dependent and ascorbic acid-independent O-?-glucosidase activity.</title>
        <authorList>
            <person name="Nong H."/>
            <person name="Zhang J.M."/>
            <person name="Li D.Q."/>
            <person name="Wang M."/>
            <person name="Sun X.P."/>
            <person name="Zhu Y.J."/>
            <person name="Meijer J."/>
            <person name="Wang Q.H."/>
        </authorList>
    </citation>
    <scope>NUCLEOTIDE SEQUENCE</scope>
</reference>